<name>A0A6I6LP80_STUST</name>
<dbReference type="AlphaFoldDB" id="A0A6I6LP80"/>
<gene>
    <name evidence="1" type="ORF">GQA94_13025</name>
</gene>
<dbReference type="Proteomes" id="UP000438983">
    <property type="component" value="Chromosome"/>
</dbReference>
<proteinExistence type="predicted"/>
<dbReference type="Pfam" id="PF07759">
    <property type="entry name" value="DUF1615"/>
    <property type="match status" value="1"/>
</dbReference>
<dbReference type="EMBL" id="CP046902">
    <property type="protein sequence ID" value="QGZ30940.1"/>
    <property type="molecule type" value="Genomic_DNA"/>
</dbReference>
<dbReference type="OrthoDB" id="596976at2"/>
<dbReference type="RefSeq" id="WP_158188422.1">
    <property type="nucleotide sequence ID" value="NZ_CP046902.1"/>
</dbReference>
<evidence type="ECO:0000313" key="1">
    <source>
        <dbReference type="EMBL" id="QGZ30940.1"/>
    </source>
</evidence>
<sequence length="385" mass="42489">MIFNILQRHAWTDALPLASLTAGAARRLAAAGAVLLILAGCGTQPSKAPTPRPEVVRAKIVRLIPSDIPDRQGWAIDIYSAFEALDIVPNDENICSVLAVTVQESTFQATPPVPGLAKIAREEIHRRAARLHIPRFVVNAALDVQSPNGKTYSQRLAAVRTEEQLSEIFDDFLGIMPLGKQLFGTLNPVKTGGPMQVSIAFAEARRRDYPFERQGSIRDEVFTRRGGMYFGIAHLLDYPASYTEPLYRFADFNAGWYASRNAAFQAAVSRASGIKLALDGDLIIHGSSKAGQTERAVRSLASKLDMSETGIRNALERGDTHGFEKTRLYERVFELAEQRAGKPLPRAVLPGIRLESPKITRNLTTAWFANRVNDRHLACMKRARS</sequence>
<organism evidence="1 2">
    <name type="scientific">Stutzerimonas stutzeri</name>
    <name type="common">Pseudomonas stutzeri</name>
    <dbReference type="NCBI Taxonomy" id="316"/>
    <lineage>
        <taxon>Bacteria</taxon>
        <taxon>Pseudomonadati</taxon>
        <taxon>Pseudomonadota</taxon>
        <taxon>Gammaproteobacteria</taxon>
        <taxon>Pseudomonadales</taxon>
        <taxon>Pseudomonadaceae</taxon>
        <taxon>Stutzerimonas</taxon>
    </lineage>
</organism>
<dbReference type="InterPro" id="IPR011673">
    <property type="entry name" value="DUF1615"/>
</dbReference>
<protein>
    <submittedName>
        <fullName evidence="1">DUF1615 family protein</fullName>
    </submittedName>
</protein>
<evidence type="ECO:0000313" key="2">
    <source>
        <dbReference type="Proteomes" id="UP000438983"/>
    </source>
</evidence>
<reference evidence="1 2" key="1">
    <citation type="submission" date="2019-12" db="EMBL/GenBank/DDBJ databases">
        <title>Complete genome sequence of Pseudomonas stutzeri.</title>
        <authorList>
            <person name="Lim S.R."/>
            <person name="Kim J.H."/>
        </authorList>
    </citation>
    <scope>NUCLEOTIDE SEQUENCE [LARGE SCALE GENOMIC DNA]</scope>
    <source>
        <strain evidence="1 2">PM101005</strain>
    </source>
</reference>
<accession>A0A6I6LP80</accession>